<dbReference type="AlphaFoldDB" id="A0AAD7S1G0"/>
<gene>
    <name evidence="2" type="ORF">AAFF_G00049830</name>
</gene>
<protein>
    <submittedName>
        <fullName evidence="2">Uncharacterized protein</fullName>
    </submittedName>
</protein>
<name>A0AAD7S1G0_9TELE</name>
<feature type="region of interest" description="Disordered" evidence="1">
    <location>
        <begin position="64"/>
        <end position="83"/>
    </location>
</feature>
<evidence type="ECO:0000313" key="2">
    <source>
        <dbReference type="EMBL" id="KAJ8394178.1"/>
    </source>
</evidence>
<evidence type="ECO:0000313" key="3">
    <source>
        <dbReference type="Proteomes" id="UP001221898"/>
    </source>
</evidence>
<sequence length="162" mass="17455">MESRISRHGTERTSHRWVLDAGVLLTHAAPAPRRLWGVCPVDVGGKRLRCLSQGAAERLHPGITSHRRRHSTKAPLQSVTEGSRQVNGAGLGSYLVTPPQSWKELAQALSGHPGLGCAKKTTPPALPRHKGGPMCAGFTATPRGPAYPVCWWSQPIVRIAAR</sequence>
<feature type="compositionally biased region" description="Polar residues" evidence="1">
    <location>
        <begin position="74"/>
        <end position="83"/>
    </location>
</feature>
<dbReference type="EMBL" id="JAINUG010000129">
    <property type="protein sequence ID" value="KAJ8394178.1"/>
    <property type="molecule type" value="Genomic_DNA"/>
</dbReference>
<keyword evidence="3" id="KW-1185">Reference proteome</keyword>
<accession>A0AAD7S1G0</accession>
<proteinExistence type="predicted"/>
<evidence type="ECO:0000256" key="1">
    <source>
        <dbReference type="SAM" id="MobiDB-lite"/>
    </source>
</evidence>
<dbReference type="Proteomes" id="UP001221898">
    <property type="component" value="Unassembled WGS sequence"/>
</dbReference>
<reference evidence="2" key="1">
    <citation type="journal article" date="2023" name="Science">
        <title>Genome structures resolve the early diversification of teleost fishes.</title>
        <authorList>
            <person name="Parey E."/>
            <person name="Louis A."/>
            <person name="Montfort J."/>
            <person name="Bouchez O."/>
            <person name="Roques C."/>
            <person name="Iampietro C."/>
            <person name="Lluch J."/>
            <person name="Castinel A."/>
            <person name="Donnadieu C."/>
            <person name="Desvignes T."/>
            <person name="Floi Bucao C."/>
            <person name="Jouanno E."/>
            <person name="Wen M."/>
            <person name="Mejri S."/>
            <person name="Dirks R."/>
            <person name="Jansen H."/>
            <person name="Henkel C."/>
            <person name="Chen W.J."/>
            <person name="Zahm M."/>
            <person name="Cabau C."/>
            <person name="Klopp C."/>
            <person name="Thompson A.W."/>
            <person name="Robinson-Rechavi M."/>
            <person name="Braasch I."/>
            <person name="Lecointre G."/>
            <person name="Bobe J."/>
            <person name="Postlethwait J.H."/>
            <person name="Berthelot C."/>
            <person name="Roest Crollius H."/>
            <person name="Guiguen Y."/>
        </authorList>
    </citation>
    <scope>NUCLEOTIDE SEQUENCE</scope>
    <source>
        <strain evidence="2">NC1722</strain>
    </source>
</reference>
<organism evidence="2 3">
    <name type="scientific">Aldrovandia affinis</name>
    <dbReference type="NCBI Taxonomy" id="143900"/>
    <lineage>
        <taxon>Eukaryota</taxon>
        <taxon>Metazoa</taxon>
        <taxon>Chordata</taxon>
        <taxon>Craniata</taxon>
        <taxon>Vertebrata</taxon>
        <taxon>Euteleostomi</taxon>
        <taxon>Actinopterygii</taxon>
        <taxon>Neopterygii</taxon>
        <taxon>Teleostei</taxon>
        <taxon>Notacanthiformes</taxon>
        <taxon>Halosauridae</taxon>
        <taxon>Aldrovandia</taxon>
    </lineage>
</organism>
<comment type="caution">
    <text evidence="2">The sequence shown here is derived from an EMBL/GenBank/DDBJ whole genome shotgun (WGS) entry which is preliminary data.</text>
</comment>